<keyword evidence="1" id="KW-0812">Transmembrane</keyword>
<feature type="transmembrane region" description="Helical" evidence="1">
    <location>
        <begin position="151"/>
        <end position="170"/>
    </location>
</feature>
<proteinExistence type="predicted"/>
<gene>
    <name evidence="2" type="ORF">CFL01nite_15590</name>
</gene>
<keyword evidence="1" id="KW-1133">Transmembrane helix</keyword>
<name>A0AB73B880_CORFL</name>
<dbReference type="AlphaFoldDB" id="A0AB73B880"/>
<dbReference type="Proteomes" id="UP000315353">
    <property type="component" value="Unassembled WGS sequence"/>
</dbReference>
<accession>A0AB73B880</accession>
<dbReference type="GeneID" id="82880821"/>
<evidence type="ECO:0000256" key="1">
    <source>
        <dbReference type="SAM" id="Phobius"/>
    </source>
</evidence>
<evidence type="ECO:0000313" key="2">
    <source>
        <dbReference type="EMBL" id="GEB98064.1"/>
    </source>
</evidence>
<comment type="caution">
    <text evidence="2">The sequence shown here is derived from an EMBL/GenBank/DDBJ whole genome shotgun (WGS) entry which is preliminary data.</text>
</comment>
<keyword evidence="1" id="KW-0472">Membrane</keyword>
<organism evidence="2 3">
    <name type="scientific">Corynebacterium flavescens</name>
    <dbReference type="NCBI Taxonomy" id="28028"/>
    <lineage>
        <taxon>Bacteria</taxon>
        <taxon>Bacillati</taxon>
        <taxon>Actinomycetota</taxon>
        <taxon>Actinomycetes</taxon>
        <taxon>Mycobacteriales</taxon>
        <taxon>Corynebacteriaceae</taxon>
        <taxon>Corynebacterium</taxon>
    </lineage>
</organism>
<reference evidence="2 3" key="1">
    <citation type="submission" date="2019-06" db="EMBL/GenBank/DDBJ databases">
        <title>Whole genome shotgun sequence of Corynebacterium flavescens NBRC 14136.</title>
        <authorList>
            <person name="Hosoyama A."/>
            <person name="Uohara A."/>
            <person name="Ohji S."/>
            <person name="Ichikawa N."/>
        </authorList>
    </citation>
    <scope>NUCLEOTIDE SEQUENCE [LARGE SCALE GENOMIC DNA]</scope>
    <source>
        <strain evidence="2 3">NBRC 14136</strain>
    </source>
</reference>
<evidence type="ECO:0000313" key="3">
    <source>
        <dbReference type="Proteomes" id="UP000315353"/>
    </source>
</evidence>
<dbReference type="EMBL" id="BJNB01000023">
    <property type="protein sequence ID" value="GEB98064.1"/>
    <property type="molecule type" value="Genomic_DNA"/>
</dbReference>
<sequence length="171" mass="18901">MISYTSWDRTDRETLVLVKEGGPAAYGRFSGNSAEISGTHWRLDVTKDLGASATLEDGRVMRIAGNLGRDKRLEASLDGRTFTFLNENGGNWIIEDVDESKVAQFSSKNSGVRESILEFDEDYKDLSDVEIIALSWFSRLILEANTKSKSVAIIATLVLMSIVAVLALFVF</sequence>
<protein>
    <submittedName>
        <fullName evidence="2">Uncharacterized protein</fullName>
    </submittedName>
</protein>
<dbReference type="RefSeq" id="WP_307722796.1">
    <property type="nucleotide sequence ID" value="NZ_BJNB01000023.1"/>
</dbReference>